<dbReference type="AlphaFoldDB" id="A0AAD6TTF2"/>
<reference evidence="4" key="1">
    <citation type="submission" date="2023-03" db="EMBL/GenBank/DDBJ databases">
        <title>Massive genome expansion in bonnet fungi (Mycena s.s.) driven by repeated elements and novel gene families across ecological guilds.</title>
        <authorList>
            <consortium name="Lawrence Berkeley National Laboratory"/>
            <person name="Harder C.B."/>
            <person name="Miyauchi S."/>
            <person name="Viragh M."/>
            <person name="Kuo A."/>
            <person name="Thoen E."/>
            <person name="Andreopoulos B."/>
            <person name="Lu D."/>
            <person name="Skrede I."/>
            <person name="Drula E."/>
            <person name="Henrissat B."/>
            <person name="Morin E."/>
            <person name="Kohler A."/>
            <person name="Barry K."/>
            <person name="LaButti K."/>
            <person name="Morin E."/>
            <person name="Salamov A."/>
            <person name="Lipzen A."/>
            <person name="Mereny Z."/>
            <person name="Hegedus B."/>
            <person name="Baldrian P."/>
            <person name="Stursova M."/>
            <person name="Weitz H."/>
            <person name="Taylor A."/>
            <person name="Grigoriev I.V."/>
            <person name="Nagy L.G."/>
            <person name="Martin F."/>
            <person name="Kauserud H."/>
        </authorList>
    </citation>
    <scope>NUCLEOTIDE SEQUENCE</scope>
    <source>
        <strain evidence="4">CBHHK173m</strain>
    </source>
</reference>
<dbReference type="EMBL" id="JARJCN010000078">
    <property type="protein sequence ID" value="KAJ7076748.1"/>
    <property type="molecule type" value="Genomic_DNA"/>
</dbReference>
<feature type="chain" id="PRO_5042040762" evidence="2">
    <location>
        <begin position="19"/>
        <end position="106"/>
    </location>
</feature>
<evidence type="ECO:0000256" key="2">
    <source>
        <dbReference type="SAM" id="SignalP"/>
    </source>
</evidence>
<sequence>MKLTGTSFIAALASGASGAILPRTTGPATWYSPNGGFGACGQPIQNGDFAVALSSANYADNGKSINAVVRDLCPGCASNGIDLTQGAFSALANLDLGVIQVVWNFV</sequence>
<evidence type="ECO:0000256" key="1">
    <source>
        <dbReference type="ARBA" id="ARBA00022729"/>
    </source>
</evidence>
<organism evidence="4 5">
    <name type="scientific">Mycena belliarum</name>
    <dbReference type="NCBI Taxonomy" id="1033014"/>
    <lineage>
        <taxon>Eukaryota</taxon>
        <taxon>Fungi</taxon>
        <taxon>Dikarya</taxon>
        <taxon>Basidiomycota</taxon>
        <taxon>Agaricomycotina</taxon>
        <taxon>Agaricomycetes</taxon>
        <taxon>Agaricomycetidae</taxon>
        <taxon>Agaricales</taxon>
        <taxon>Marasmiineae</taxon>
        <taxon>Mycenaceae</taxon>
        <taxon>Mycena</taxon>
    </lineage>
</organism>
<proteinExistence type="predicted"/>
<dbReference type="Pfam" id="PF03330">
    <property type="entry name" value="DPBB_1"/>
    <property type="match status" value="1"/>
</dbReference>
<dbReference type="InterPro" id="IPR051477">
    <property type="entry name" value="Expansin_CellWall"/>
</dbReference>
<keyword evidence="5" id="KW-1185">Reference proteome</keyword>
<feature type="signal peptide" evidence="2">
    <location>
        <begin position="1"/>
        <end position="18"/>
    </location>
</feature>
<comment type="caution">
    <text evidence="4">The sequence shown here is derived from an EMBL/GenBank/DDBJ whole genome shotgun (WGS) entry which is preliminary data.</text>
</comment>
<dbReference type="Proteomes" id="UP001222325">
    <property type="component" value="Unassembled WGS sequence"/>
</dbReference>
<dbReference type="CDD" id="cd22191">
    <property type="entry name" value="DPBB_RlpA_EXP_N-like"/>
    <property type="match status" value="1"/>
</dbReference>
<dbReference type="Gene3D" id="2.40.40.10">
    <property type="entry name" value="RlpA-like domain"/>
    <property type="match status" value="1"/>
</dbReference>
<accession>A0AAD6TTF2</accession>
<dbReference type="PANTHER" id="PTHR31836:SF28">
    <property type="entry name" value="SRCR DOMAIN-CONTAINING PROTEIN-RELATED"/>
    <property type="match status" value="1"/>
</dbReference>
<feature type="domain" description="RlpA-like protein double-psi beta-barrel" evidence="3">
    <location>
        <begin position="25"/>
        <end position="102"/>
    </location>
</feature>
<keyword evidence="1 2" id="KW-0732">Signal</keyword>
<evidence type="ECO:0000259" key="3">
    <source>
        <dbReference type="Pfam" id="PF03330"/>
    </source>
</evidence>
<dbReference type="InterPro" id="IPR036908">
    <property type="entry name" value="RlpA-like_sf"/>
</dbReference>
<name>A0AAD6TTF2_9AGAR</name>
<gene>
    <name evidence="4" type="ORF">B0H15DRAFT_805476</name>
</gene>
<protein>
    <submittedName>
        <fullName evidence="4">RlpA-like double-psi beta-barrel-protein domain-containing protein-containing protein</fullName>
    </submittedName>
</protein>
<evidence type="ECO:0000313" key="4">
    <source>
        <dbReference type="EMBL" id="KAJ7076748.1"/>
    </source>
</evidence>
<dbReference type="PANTHER" id="PTHR31836">
    <property type="match status" value="1"/>
</dbReference>
<evidence type="ECO:0000313" key="5">
    <source>
        <dbReference type="Proteomes" id="UP001222325"/>
    </source>
</evidence>
<dbReference type="SUPFAM" id="SSF50685">
    <property type="entry name" value="Barwin-like endoglucanases"/>
    <property type="match status" value="1"/>
</dbReference>
<dbReference type="InterPro" id="IPR009009">
    <property type="entry name" value="RlpA-like_DPBB"/>
</dbReference>